<dbReference type="Proteomes" id="UP000198599">
    <property type="component" value="Unassembled WGS sequence"/>
</dbReference>
<dbReference type="Pfam" id="PF20056">
    <property type="entry name" value="DUF6455"/>
    <property type="match status" value="1"/>
</dbReference>
<dbReference type="AlphaFoldDB" id="A0A1I5E3Z7"/>
<protein>
    <recommendedName>
        <fullName evidence="1">DUF6455 domain-containing protein</fullName>
    </recommendedName>
</protein>
<dbReference type="RefSeq" id="WP_092839743.1">
    <property type="nucleotide sequence ID" value="NZ_FOVP01000014.1"/>
</dbReference>
<evidence type="ECO:0000259" key="1">
    <source>
        <dbReference type="Pfam" id="PF20056"/>
    </source>
</evidence>
<keyword evidence="3" id="KW-1185">Reference proteome</keyword>
<proteinExistence type="predicted"/>
<dbReference type="InterPro" id="IPR045601">
    <property type="entry name" value="DUF6455"/>
</dbReference>
<name>A0A1I5E3Z7_9RHOB</name>
<gene>
    <name evidence="2" type="ORF">SAMN04487859_114119</name>
</gene>
<dbReference type="EMBL" id="FOVP01000014">
    <property type="protein sequence ID" value="SFO06228.1"/>
    <property type="molecule type" value="Genomic_DNA"/>
</dbReference>
<accession>A0A1I5E3Z7</accession>
<feature type="domain" description="DUF6455" evidence="1">
    <location>
        <begin position="1"/>
        <end position="84"/>
    </location>
</feature>
<sequence>MQSTSTLKRHADLVDRMANTLGVDLEEKMMAGQMRPGVLSDAVLACTGCANPEACGHWLAAQGAVVEQGPDYCRNGDLFALLKAGKQA</sequence>
<dbReference type="OrthoDB" id="7961152at2"/>
<evidence type="ECO:0000313" key="2">
    <source>
        <dbReference type="EMBL" id="SFO06228.1"/>
    </source>
</evidence>
<organism evidence="2 3">
    <name type="scientific">Roseovarius lutimaris</name>
    <dbReference type="NCBI Taxonomy" id="1005928"/>
    <lineage>
        <taxon>Bacteria</taxon>
        <taxon>Pseudomonadati</taxon>
        <taxon>Pseudomonadota</taxon>
        <taxon>Alphaproteobacteria</taxon>
        <taxon>Rhodobacterales</taxon>
        <taxon>Roseobacteraceae</taxon>
        <taxon>Roseovarius</taxon>
    </lineage>
</organism>
<evidence type="ECO:0000313" key="3">
    <source>
        <dbReference type="Proteomes" id="UP000198599"/>
    </source>
</evidence>
<reference evidence="3" key="1">
    <citation type="submission" date="2016-10" db="EMBL/GenBank/DDBJ databases">
        <authorList>
            <person name="Varghese N."/>
            <person name="Submissions S."/>
        </authorList>
    </citation>
    <scope>NUCLEOTIDE SEQUENCE [LARGE SCALE GENOMIC DNA]</scope>
    <source>
        <strain evidence="3">DSM 28463</strain>
    </source>
</reference>
<dbReference type="STRING" id="1005928.SAMN04487859_114119"/>